<evidence type="ECO:0000256" key="1">
    <source>
        <dbReference type="SAM" id="Phobius"/>
    </source>
</evidence>
<proteinExistence type="evidence at transcript level"/>
<dbReference type="AlphaFoldDB" id="Q5DD95"/>
<keyword evidence="1" id="KW-1133">Transmembrane helix</keyword>
<reference evidence="2" key="2">
    <citation type="journal article" date="2006" name="PLoS Pathog.">
        <title>New perspectives on host-parasite interplay by comparative transcriptomic and proteomic analyses of Schistosoma japonicum.</title>
        <authorList>
            <person name="Liu F."/>
            <person name="Lu J."/>
            <person name="Hu W."/>
            <person name="Wang S.Y."/>
            <person name="Cui S.J."/>
            <person name="Chi M."/>
            <person name="Yan Q."/>
            <person name="Wang X.R."/>
            <person name="Song H.D."/>
            <person name="Xu X.N."/>
            <person name="Wang J.J."/>
            <person name="Zhang X.L."/>
            <person name="Zhang X."/>
            <person name="Wang Z.Q."/>
            <person name="Xue C.L."/>
            <person name="Brindley P.J."/>
            <person name="McManus D.P."/>
            <person name="Yang P.Y."/>
            <person name="Feng Z."/>
            <person name="Chen Z."/>
            <person name="Han Z.G."/>
        </authorList>
    </citation>
    <scope>NUCLEOTIDE SEQUENCE</scope>
</reference>
<keyword evidence="1" id="KW-0472">Membrane</keyword>
<name>Q5DD95_SCHJA</name>
<dbReference type="EMBL" id="AY814479">
    <property type="protein sequence ID" value="AAW26211.1"/>
    <property type="molecule type" value="mRNA"/>
</dbReference>
<feature type="transmembrane region" description="Helical" evidence="1">
    <location>
        <begin position="111"/>
        <end position="130"/>
    </location>
</feature>
<organism evidence="2">
    <name type="scientific">Schistosoma japonicum</name>
    <name type="common">Blood fluke</name>
    <dbReference type="NCBI Taxonomy" id="6182"/>
    <lineage>
        <taxon>Eukaryota</taxon>
        <taxon>Metazoa</taxon>
        <taxon>Spiralia</taxon>
        <taxon>Lophotrochozoa</taxon>
        <taxon>Platyhelminthes</taxon>
        <taxon>Trematoda</taxon>
        <taxon>Digenea</taxon>
        <taxon>Strigeidida</taxon>
        <taxon>Schistosomatoidea</taxon>
        <taxon>Schistosomatidae</taxon>
        <taxon>Schistosoma</taxon>
    </lineage>
</organism>
<evidence type="ECO:0000313" key="2">
    <source>
        <dbReference type="EMBL" id="AAW26211.1"/>
    </source>
</evidence>
<accession>Q5DD95</accession>
<protein>
    <submittedName>
        <fullName evidence="2">SJCHGC02263 protein</fullName>
    </submittedName>
</protein>
<reference evidence="2" key="1">
    <citation type="submission" date="2004-11" db="EMBL/GenBank/DDBJ databases">
        <title>The full-length cDNA sequences of Schistosoma japonicum genes.</title>
        <authorList>
            <person name="Han Z."/>
        </authorList>
    </citation>
    <scope>NUCLEOTIDE SEQUENCE</scope>
</reference>
<keyword evidence="1" id="KW-0812">Transmembrane</keyword>
<sequence length="183" mass="20597">MVVHKRTEHSILTSADYTQAVNALDKTLDHHINLTQPNAVTKSKVETYMNMPNGETIRMPSNDEYKVCANGPCTKKSNYELTHVNGDASPASIRNHTVKQHDGQSSSVKRYIIALTAAAFVVLAGIIVMLETTPAKSNQYNQNIFYNTIRHSPFIERFREYVYTPVRRSLVDGFAFLVSFIDS</sequence>